<dbReference type="InterPro" id="IPR007197">
    <property type="entry name" value="rSAM"/>
</dbReference>
<dbReference type="GO" id="GO:0051539">
    <property type="term" value="F:4 iron, 4 sulfur cluster binding"/>
    <property type="evidence" value="ECO:0007669"/>
    <property type="project" value="TreeGrafter"/>
</dbReference>
<dbReference type="PROSITE" id="PS51918">
    <property type="entry name" value="RADICAL_SAM"/>
    <property type="match status" value="1"/>
</dbReference>
<dbReference type="GO" id="GO:0006779">
    <property type="term" value="P:porphyrin-containing compound biosynthetic process"/>
    <property type="evidence" value="ECO:0007669"/>
    <property type="project" value="TreeGrafter"/>
</dbReference>
<gene>
    <name evidence="2" type="ORF">MNBD_GAMMA14-1422</name>
</gene>
<keyword evidence="2" id="KW-0560">Oxidoreductase</keyword>
<dbReference type="Gene3D" id="3.80.30.20">
    <property type="entry name" value="tm_1862 like domain"/>
    <property type="match status" value="1"/>
</dbReference>
<accession>A0A3B0YF54</accession>
<sequence>MKQYSGSFNKRSRLLKHPALNEPSDARLKALDASGLPDHLESVLQVQNDFFPCFDWTFPPPLLSTHAPPASASALFSHPSVEPGRYSLYLHLPFCKTLCSFCYYTVLPGRGIEQSSQYLDYLIREMGLYAPSLQGEWCESIYIGGGTPTYLDEPQLVTLIQAIRDRFHLLEDAEISIEAAPGTLSRTKLETLKQLGVNRLSYGIQTLDEAMLATMNRHYRVADAEHELALALDIIGNVNVDTMYGFEHEPDGALNRTLQRFHALGIPSLSIYSLDTQRIRKGKSLSGPPRDEQYEYKIDAFSRACDQLCTLGYEPVLQNVFVQPGRGSYRHQVRRWDNLPLVSLGISAQGYAPRMPYQNVGALKPYYQLLDEDRLPIATVDPLTPEMELIREVSSCLRFTRLDLGNIQRRYGVDLDYVFGDLIATLQKLGYLQRDGDSLQMTGKAAYYNNIIPMLFAPDAFKQQLLSLPEEYLAEYPVPQVMVQAGSTQSAAINVQLPSTYHPAPG</sequence>
<dbReference type="PANTHER" id="PTHR13932">
    <property type="entry name" value="COPROPORPHYRINIGEN III OXIDASE"/>
    <property type="match status" value="1"/>
</dbReference>
<dbReference type="SFLD" id="SFLDS00029">
    <property type="entry name" value="Radical_SAM"/>
    <property type="match status" value="1"/>
</dbReference>
<evidence type="ECO:0000313" key="2">
    <source>
        <dbReference type="EMBL" id="VAW73962.1"/>
    </source>
</evidence>
<dbReference type="EMBL" id="UOFM01000080">
    <property type="protein sequence ID" value="VAW73962.1"/>
    <property type="molecule type" value="Genomic_DNA"/>
</dbReference>
<evidence type="ECO:0000259" key="1">
    <source>
        <dbReference type="PROSITE" id="PS51918"/>
    </source>
</evidence>
<feature type="domain" description="Radical SAM core" evidence="1">
    <location>
        <begin position="80"/>
        <end position="314"/>
    </location>
</feature>
<dbReference type="AlphaFoldDB" id="A0A3B0YF54"/>
<proteinExistence type="predicted"/>
<organism evidence="2">
    <name type="scientific">hydrothermal vent metagenome</name>
    <dbReference type="NCBI Taxonomy" id="652676"/>
    <lineage>
        <taxon>unclassified sequences</taxon>
        <taxon>metagenomes</taxon>
        <taxon>ecological metagenomes</taxon>
    </lineage>
</organism>
<dbReference type="InterPro" id="IPR034505">
    <property type="entry name" value="Coproporphyrinogen-III_oxidase"/>
</dbReference>
<dbReference type="GO" id="GO:0016491">
    <property type="term" value="F:oxidoreductase activity"/>
    <property type="evidence" value="ECO:0007669"/>
    <property type="project" value="UniProtKB-KW"/>
</dbReference>
<dbReference type="PANTHER" id="PTHR13932:SF5">
    <property type="entry name" value="RADICAL S-ADENOSYL METHIONINE DOMAIN-CONTAINING PROTEIN 1, MITOCHONDRIAL"/>
    <property type="match status" value="1"/>
</dbReference>
<dbReference type="SFLD" id="SFLDG01065">
    <property type="entry name" value="anaerobic_coproporphyrinogen-I"/>
    <property type="match status" value="1"/>
</dbReference>
<dbReference type="InterPro" id="IPR006638">
    <property type="entry name" value="Elp3/MiaA/NifB-like_rSAM"/>
</dbReference>
<dbReference type="InterPro" id="IPR058240">
    <property type="entry name" value="rSAM_sf"/>
</dbReference>
<dbReference type="GO" id="GO:0005737">
    <property type="term" value="C:cytoplasm"/>
    <property type="evidence" value="ECO:0007669"/>
    <property type="project" value="TreeGrafter"/>
</dbReference>
<dbReference type="InterPro" id="IPR010723">
    <property type="entry name" value="HemN_C"/>
</dbReference>
<reference evidence="2" key="1">
    <citation type="submission" date="2018-06" db="EMBL/GenBank/DDBJ databases">
        <authorList>
            <person name="Zhirakovskaya E."/>
        </authorList>
    </citation>
    <scope>NUCLEOTIDE SEQUENCE</scope>
</reference>
<dbReference type="SUPFAM" id="SSF102114">
    <property type="entry name" value="Radical SAM enzymes"/>
    <property type="match status" value="1"/>
</dbReference>
<dbReference type="InterPro" id="IPR023404">
    <property type="entry name" value="rSAM_horseshoe"/>
</dbReference>
<dbReference type="Pfam" id="PF06969">
    <property type="entry name" value="HemN_C"/>
    <property type="match status" value="1"/>
</dbReference>
<dbReference type="EC" id="1.3.99.22" evidence="2"/>
<dbReference type="SMART" id="SM00729">
    <property type="entry name" value="Elp3"/>
    <property type="match status" value="1"/>
</dbReference>
<dbReference type="CDD" id="cd01335">
    <property type="entry name" value="Radical_SAM"/>
    <property type="match status" value="1"/>
</dbReference>
<name>A0A3B0YF54_9ZZZZ</name>
<dbReference type="Pfam" id="PF04055">
    <property type="entry name" value="Radical_SAM"/>
    <property type="match status" value="1"/>
</dbReference>
<protein>
    <submittedName>
        <fullName evidence="2">Coproporphyrinogen III oxidase, oxygen-independent</fullName>
        <ecNumber evidence="2">1.3.99.22</ecNumber>
    </submittedName>
</protein>